<evidence type="ECO:0000256" key="1">
    <source>
        <dbReference type="SAM" id="Phobius"/>
    </source>
</evidence>
<reference evidence="3" key="1">
    <citation type="submission" date="2011-08" db="EMBL/GenBank/DDBJ databases">
        <authorList>
            <person name="Rombauts S."/>
        </authorList>
    </citation>
    <scope>NUCLEOTIDE SEQUENCE</scope>
    <source>
        <strain evidence="3">London</strain>
    </source>
</reference>
<dbReference type="EnsemblMetazoa" id="tetur07g07540.1">
    <property type="protein sequence ID" value="tetur07g07540.1"/>
    <property type="gene ID" value="tetur07g07540"/>
</dbReference>
<dbReference type="AlphaFoldDB" id="T1KA77"/>
<sequence length="53" mass="6150">MAWIHRINGNVLVFMVVTVGSSLLGFYNYNEPMKKLSEDLRGDIEKDKKDYTL</sequence>
<dbReference type="Proteomes" id="UP000015104">
    <property type="component" value="Unassembled WGS sequence"/>
</dbReference>
<reference evidence="2" key="2">
    <citation type="submission" date="2015-06" db="UniProtKB">
        <authorList>
            <consortium name="EnsemblMetazoa"/>
        </authorList>
    </citation>
    <scope>IDENTIFICATION</scope>
</reference>
<evidence type="ECO:0000313" key="3">
    <source>
        <dbReference type="Proteomes" id="UP000015104"/>
    </source>
</evidence>
<dbReference type="HOGENOM" id="CLU_3071277_0_0_1"/>
<feature type="transmembrane region" description="Helical" evidence="1">
    <location>
        <begin position="7"/>
        <end position="27"/>
    </location>
</feature>
<name>T1KA77_TETUR</name>
<organism evidence="2 3">
    <name type="scientific">Tetranychus urticae</name>
    <name type="common">Two-spotted spider mite</name>
    <dbReference type="NCBI Taxonomy" id="32264"/>
    <lineage>
        <taxon>Eukaryota</taxon>
        <taxon>Metazoa</taxon>
        <taxon>Ecdysozoa</taxon>
        <taxon>Arthropoda</taxon>
        <taxon>Chelicerata</taxon>
        <taxon>Arachnida</taxon>
        <taxon>Acari</taxon>
        <taxon>Acariformes</taxon>
        <taxon>Trombidiformes</taxon>
        <taxon>Prostigmata</taxon>
        <taxon>Eleutherengona</taxon>
        <taxon>Raphignathae</taxon>
        <taxon>Tetranychoidea</taxon>
        <taxon>Tetranychidae</taxon>
        <taxon>Tetranychus</taxon>
    </lineage>
</organism>
<proteinExistence type="predicted"/>
<keyword evidence="1" id="KW-0812">Transmembrane</keyword>
<evidence type="ECO:0000313" key="2">
    <source>
        <dbReference type="EnsemblMetazoa" id="tetur07g07540.1"/>
    </source>
</evidence>
<dbReference type="EMBL" id="CAEY01001896">
    <property type="status" value="NOT_ANNOTATED_CDS"/>
    <property type="molecule type" value="Genomic_DNA"/>
</dbReference>
<keyword evidence="1" id="KW-0472">Membrane</keyword>
<protein>
    <submittedName>
        <fullName evidence="2">Uncharacterized protein</fullName>
    </submittedName>
</protein>
<keyword evidence="1" id="KW-1133">Transmembrane helix</keyword>
<accession>T1KA77</accession>
<keyword evidence="3" id="KW-1185">Reference proteome</keyword>